<evidence type="ECO:0000313" key="3">
    <source>
        <dbReference type="Proteomes" id="UP001208567"/>
    </source>
</evidence>
<sequence>MKKKFRFKRIIFIAALLYVSYVLIGTQISIAKINSEIKVKNQELSKAKDKNLKLQDEIKMSKTDAYIEKLARERLQMIKEGETPVINKK</sequence>
<protein>
    <submittedName>
        <fullName evidence="2">Cell division protein FtsL</fullName>
    </submittedName>
</protein>
<keyword evidence="2" id="KW-0132">Cell division</keyword>
<dbReference type="RefSeq" id="WP_264849218.1">
    <property type="nucleotide sequence ID" value="NZ_BRXR01000001.1"/>
</dbReference>
<proteinExistence type="predicted"/>
<keyword evidence="1" id="KW-0175">Coiled coil</keyword>
<keyword evidence="2" id="KW-0131">Cell cycle</keyword>
<dbReference type="EMBL" id="BRXR01000001">
    <property type="protein sequence ID" value="GLC29944.1"/>
    <property type="molecule type" value="Genomic_DNA"/>
</dbReference>
<reference evidence="2 3" key="1">
    <citation type="journal article" date="2024" name="Int. J. Syst. Evol. Microbiol.">
        <title>Clostridium omnivorum sp. nov., isolated from anoxic soil under the treatment of reductive soil disinfestation.</title>
        <authorList>
            <person name="Ueki A."/>
            <person name="Tonouchi A."/>
            <person name="Kaku N."/>
            <person name="Honma S."/>
            <person name="Ueki K."/>
        </authorList>
    </citation>
    <scope>NUCLEOTIDE SEQUENCE [LARGE SCALE GENOMIC DNA]</scope>
    <source>
        <strain evidence="2 3">E14</strain>
    </source>
</reference>
<dbReference type="GO" id="GO:0051301">
    <property type="term" value="P:cell division"/>
    <property type="evidence" value="ECO:0007669"/>
    <property type="project" value="UniProtKB-KW"/>
</dbReference>
<accession>A0ABQ5N412</accession>
<name>A0ABQ5N412_9CLOT</name>
<dbReference type="Proteomes" id="UP001208567">
    <property type="component" value="Unassembled WGS sequence"/>
</dbReference>
<dbReference type="InterPro" id="IPR007060">
    <property type="entry name" value="FtsL/DivIC"/>
</dbReference>
<comment type="caution">
    <text evidence="2">The sequence shown here is derived from an EMBL/GenBank/DDBJ whole genome shotgun (WGS) entry which is preliminary data.</text>
</comment>
<keyword evidence="3" id="KW-1185">Reference proteome</keyword>
<evidence type="ECO:0000256" key="1">
    <source>
        <dbReference type="SAM" id="Coils"/>
    </source>
</evidence>
<organism evidence="2 3">
    <name type="scientific">Clostridium omnivorum</name>
    <dbReference type="NCBI Taxonomy" id="1604902"/>
    <lineage>
        <taxon>Bacteria</taxon>
        <taxon>Bacillati</taxon>
        <taxon>Bacillota</taxon>
        <taxon>Clostridia</taxon>
        <taxon>Eubacteriales</taxon>
        <taxon>Clostridiaceae</taxon>
        <taxon>Clostridium</taxon>
    </lineage>
</organism>
<feature type="coiled-coil region" evidence="1">
    <location>
        <begin position="30"/>
        <end position="64"/>
    </location>
</feature>
<gene>
    <name evidence="2" type="primary">divA</name>
    <name evidence="2" type="ORF">bsdE14_13540</name>
</gene>
<dbReference type="Pfam" id="PF04977">
    <property type="entry name" value="DivIC"/>
    <property type="match status" value="1"/>
</dbReference>
<evidence type="ECO:0000313" key="2">
    <source>
        <dbReference type="EMBL" id="GLC29944.1"/>
    </source>
</evidence>